<sequence length="90" mass="10438">MNEKERGIQLDELSEPRSFSIITNRDGVFKSLKGVAEAASFFISLLLGVRKRNMQKQLRVRNCGLPMTYMKWNIQSSINLPLMKERLFMS</sequence>
<evidence type="ECO:0000313" key="1">
    <source>
        <dbReference type="EMBL" id="KGA98911.1"/>
    </source>
</evidence>
<reference evidence="1 3" key="1">
    <citation type="journal article" date="2014" name="Genome Announc.">
        <title>Draft Genome Sequence of Bacillus alcalophilus AV1934, a Classic Alkaliphile Isolated from Human Feces in 1934.</title>
        <authorList>
            <person name="Attie O."/>
            <person name="Jayaprakash A."/>
            <person name="Shah H."/>
            <person name="Paulsen I.T."/>
            <person name="Morino M."/>
            <person name="Takahashi Y."/>
            <person name="Narumi I."/>
            <person name="Sachidanandam R."/>
            <person name="Satoh K."/>
            <person name="Ito M."/>
            <person name="Krulwich T.A."/>
        </authorList>
    </citation>
    <scope>NUCLEOTIDE SEQUENCE [LARGE SCALE GENOMIC DNA]</scope>
    <source>
        <strain evidence="1 3">AV1934</strain>
    </source>
</reference>
<dbReference type="Proteomes" id="UP000297014">
    <property type="component" value="Unassembled WGS sequence"/>
</dbReference>
<name>A0A094WQ11_ALKAL</name>
<dbReference type="AlphaFoldDB" id="A0A094WQ11"/>
<evidence type="ECO:0000313" key="2">
    <source>
        <dbReference type="EMBL" id="THG88470.1"/>
    </source>
</evidence>
<dbReference type="EMBL" id="ALPT02000003">
    <property type="protein sequence ID" value="KGA98911.1"/>
    <property type="molecule type" value="Genomic_DNA"/>
</dbReference>
<dbReference type="STRING" id="1218173.BALCAV_0201230"/>
<dbReference type="Proteomes" id="UP000002754">
    <property type="component" value="Unassembled WGS sequence"/>
</dbReference>
<evidence type="ECO:0000313" key="3">
    <source>
        <dbReference type="Proteomes" id="UP000002754"/>
    </source>
</evidence>
<protein>
    <submittedName>
        <fullName evidence="1">Uncharacterized protein</fullName>
    </submittedName>
</protein>
<gene>
    <name evidence="2" type="ORF">AJ85_03385</name>
    <name evidence="1" type="ORF">BALCAV_0201230</name>
</gene>
<organism evidence="1 3">
    <name type="scientific">Alkalihalobacillus alcalophilus ATCC 27647 = CGMCC 1.3604</name>
    <dbReference type="NCBI Taxonomy" id="1218173"/>
    <lineage>
        <taxon>Bacteria</taxon>
        <taxon>Bacillati</taxon>
        <taxon>Bacillota</taxon>
        <taxon>Bacilli</taxon>
        <taxon>Bacillales</taxon>
        <taxon>Bacillaceae</taxon>
        <taxon>Alkalihalobacillus</taxon>
    </lineage>
</organism>
<proteinExistence type="predicted"/>
<comment type="caution">
    <text evidence="1">The sequence shown here is derived from an EMBL/GenBank/DDBJ whole genome shotgun (WGS) entry which is preliminary data.</text>
</comment>
<reference evidence="2 4" key="2">
    <citation type="submission" date="2014-01" db="EMBL/GenBank/DDBJ databases">
        <title>Draft genome sequencing of Bacillus alcalophilus CGMCC 1.3604.</title>
        <authorList>
            <person name="Yang J."/>
            <person name="Diao L."/>
            <person name="Yang S."/>
        </authorList>
    </citation>
    <scope>NUCLEOTIDE SEQUENCE [LARGE SCALE GENOMIC DNA]</scope>
    <source>
        <strain evidence="2 4">CGMCC 1.3604</strain>
    </source>
</reference>
<keyword evidence="3" id="KW-1185">Reference proteome</keyword>
<accession>A0A094WQ11</accession>
<dbReference type="EMBL" id="JALP01000385">
    <property type="protein sequence ID" value="THG88470.1"/>
    <property type="molecule type" value="Genomic_DNA"/>
</dbReference>
<evidence type="ECO:0000313" key="4">
    <source>
        <dbReference type="Proteomes" id="UP000297014"/>
    </source>
</evidence>